<feature type="domain" description="HTH APSES-type" evidence="2">
    <location>
        <begin position="107"/>
        <end position="225"/>
    </location>
</feature>
<dbReference type="PROSITE" id="PS51299">
    <property type="entry name" value="HTH_APSES"/>
    <property type="match status" value="1"/>
</dbReference>
<feature type="compositionally biased region" description="Basic residues" evidence="1">
    <location>
        <begin position="572"/>
        <end position="581"/>
    </location>
</feature>
<evidence type="ECO:0000313" key="4">
    <source>
        <dbReference type="Proteomes" id="UP001390339"/>
    </source>
</evidence>
<feature type="compositionally biased region" description="Pro residues" evidence="1">
    <location>
        <begin position="376"/>
        <end position="386"/>
    </location>
</feature>
<reference evidence="3 4" key="1">
    <citation type="journal article" date="2024" name="IMA Fungus">
        <title>Apiospora arundinis, a panoply of carbohydrate-active enzymes and secondary metabolites.</title>
        <authorList>
            <person name="Sorensen T."/>
            <person name="Petersen C."/>
            <person name="Muurmann A.T."/>
            <person name="Christiansen J.V."/>
            <person name="Brundto M.L."/>
            <person name="Overgaard C.K."/>
            <person name="Boysen A.T."/>
            <person name="Wollenberg R.D."/>
            <person name="Larsen T.O."/>
            <person name="Sorensen J.L."/>
            <person name="Nielsen K.L."/>
            <person name="Sondergaard T.E."/>
        </authorList>
    </citation>
    <scope>NUCLEOTIDE SEQUENCE [LARGE SCALE GENOMIC DNA]</scope>
    <source>
        <strain evidence="3 4">AAU 773</strain>
    </source>
</reference>
<feature type="region of interest" description="Disordered" evidence="1">
    <location>
        <begin position="348"/>
        <end position="528"/>
    </location>
</feature>
<evidence type="ECO:0000259" key="2">
    <source>
        <dbReference type="PROSITE" id="PS51299"/>
    </source>
</evidence>
<feature type="compositionally biased region" description="Polar residues" evidence="1">
    <location>
        <begin position="348"/>
        <end position="359"/>
    </location>
</feature>
<name>A0ABR2IV14_9PEZI</name>
<sequence>MLSVASLLNPAPSGPSRHRLPPSPATSSPTNSFADETAFFERPIMPKQKVAKDAAVFTKGKPKGTVNFQPRERLDETSLREARKFQVFPLGKIQDYCRHIPYNSGKKDFFEKTGRESFEVFQYVFKLPGDDTEYVVMWDYNVGLVRMTPFFKCCKYSKTTPAKMLNMNPGLKEITHSITGGSIMAQGYWMPFNCAKAVCATFCYRIAGALIPIFGEDFPPMCIPPDAPEHGRMIIDPTIILQSTREADHFRRFYSNMVTPAGGGDGLSPNSRDHHHHHRWPIRLGGYDDAATTRQQHQYPRLRVRRPFISSENPYGIDTDGEVSPATDRGLHDRFVYSPIQQVLTPLRPPTSSWTSVNNPHSHSHPSHHRHHYDTVPPPPPPPPPSHSHNHWLSAVPRLNSPQPYHHTAPLPVHTSSPAIYHHHHHHSHVPHIAPFTAPPIKRHQQPPPPPQRGSPRKRSAEHLEHGHSEIIRMVERSGRREDGITSSSSHSRSPAILAPFISSMSEEDEKNKKPTDTESTATVATLNGPEKKAALLLMNLSVRDTVARSNGGRPGGGVASASTSPTDVAFPRKRQRANSM</sequence>
<dbReference type="PANTHER" id="PTHR43828">
    <property type="entry name" value="ASPARAGINASE"/>
    <property type="match status" value="1"/>
</dbReference>
<feature type="region of interest" description="Disordered" evidence="1">
    <location>
        <begin position="547"/>
        <end position="581"/>
    </location>
</feature>
<dbReference type="Proteomes" id="UP001390339">
    <property type="component" value="Unassembled WGS sequence"/>
</dbReference>
<feature type="compositionally biased region" description="Basic and acidic residues" evidence="1">
    <location>
        <begin position="459"/>
        <end position="484"/>
    </location>
</feature>
<dbReference type="SUPFAM" id="SSF54616">
    <property type="entry name" value="DNA-binding domain of Mlu1-box binding protein MBP1"/>
    <property type="match status" value="1"/>
</dbReference>
<dbReference type="InterPro" id="IPR036887">
    <property type="entry name" value="HTH_APSES_sf"/>
</dbReference>
<feature type="region of interest" description="Disordered" evidence="1">
    <location>
        <begin position="1"/>
        <end position="32"/>
    </location>
</feature>
<dbReference type="EMBL" id="JAPCWZ010000004">
    <property type="protein sequence ID" value="KAK8868663.1"/>
    <property type="molecule type" value="Genomic_DNA"/>
</dbReference>
<protein>
    <recommendedName>
        <fullName evidence="2">HTH APSES-type domain-containing protein</fullName>
    </recommendedName>
</protein>
<comment type="caution">
    <text evidence="3">The sequence shown here is derived from an EMBL/GenBank/DDBJ whole genome shotgun (WGS) entry which is preliminary data.</text>
</comment>
<keyword evidence="4" id="KW-1185">Reference proteome</keyword>
<dbReference type="InterPro" id="IPR003163">
    <property type="entry name" value="Tscrpt_reg_HTH_APSES-type"/>
</dbReference>
<dbReference type="PANTHER" id="PTHR43828:SF5">
    <property type="entry name" value="TRANSCRIPTIONAL REPRESSOR XBP1"/>
    <property type="match status" value="1"/>
</dbReference>
<accession>A0ABR2IV14</accession>
<dbReference type="InterPro" id="IPR051642">
    <property type="entry name" value="SWI6-like"/>
</dbReference>
<feature type="region of interest" description="Disordered" evidence="1">
    <location>
        <begin position="261"/>
        <end position="280"/>
    </location>
</feature>
<feature type="compositionally biased region" description="Basic residues" evidence="1">
    <location>
        <begin position="362"/>
        <end position="372"/>
    </location>
</feature>
<evidence type="ECO:0000256" key="1">
    <source>
        <dbReference type="SAM" id="MobiDB-lite"/>
    </source>
</evidence>
<proteinExistence type="predicted"/>
<feature type="compositionally biased region" description="Basic residues" evidence="1">
    <location>
        <begin position="421"/>
        <end position="430"/>
    </location>
</feature>
<gene>
    <name evidence="3" type="ORF">PGQ11_007241</name>
</gene>
<organism evidence="3 4">
    <name type="scientific">Apiospora arundinis</name>
    <dbReference type="NCBI Taxonomy" id="335852"/>
    <lineage>
        <taxon>Eukaryota</taxon>
        <taxon>Fungi</taxon>
        <taxon>Dikarya</taxon>
        <taxon>Ascomycota</taxon>
        <taxon>Pezizomycotina</taxon>
        <taxon>Sordariomycetes</taxon>
        <taxon>Xylariomycetidae</taxon>
        <taxon>Amphisphaeriales</taxon>
        <taxon>Apiosporaceae</taxon>
        <taxon>Apiospora</taxon>
    </lineage>
</organism>
<evidence type="ECO:0000313" key="3">
    <source>
        <dbReference type="EMBL" id="KAK8868663.1"/>
    </source>
</evidence>
<dbReference type="Gene3D" id="3.10.260.10">
    <property type="entry name" value="Transcription regulator HTH, APSES-type DNA-binding domain"/>
    <property type="match status" value="1"/>
</dbReference>